<feature type="disulfide bond" evidence="1">
    <location>
        <begin position="103"/>
        <end position="137"/>
    </location>
</feature>
<feature type="compositionally biased region" description="Polar residues" evidence="2">
    <location>
        <begin position="246"/>
        <end position="263"/>
    </location>
</feature>
<dbReference type="OrthoDB" id="5874181at2759"/>
<feature type="domain" description="ShKT" evidence="3">
    <location>
        <begin position="103"/>
        <end position="137"/>
    </location>
</feature>
<dbReference type="SMART" id="SM00254">
    <property type="entry name" value="ShKT"/>
    <property type="match status" value="3"/>
</dbReference>
<evidence type="ECO:0000259" key="3">
    <source>
        <dbReference type="PROSITE" id="PS51670"/>
    </source>
</evidence>
<dbReference type="AlphaFoldDB" id="A0A2G9UMK6"/>
<dbReference type="PROSITE" id="PS51670">
    <property type="entry name" value="SHKT"/>
    <property type="match status" value="3"/>
</dbReference>
<evidence type="ECO:0000256" key="1">
    <source>
        <dbReference type="PROSITE-ProRule" id="PRU01005"/>
    </source>
</evidence>
<sequence>MDVAVVSAYAKLDKIIDHDQIRRAEQVGPNVVPVTPPTSVTPHQNGRGGGVCVSLVRSRSLRETQYPTDNSLCSSTNHFSNNTMAPFFPKVNIDGLSNSYTECSNRAVRCAEWARRGECRTNPSWMAENCRQACNACGQTRLQACGGGDCLNQHFCCIAWASRGYCTSPSQRAYMMQYCQAICGICSGSPGSTTSNTQACSDFATRCATWTAQNQCTVNRNYMWENCRQSCGSQRRGPARPGPPSTALSVRPQSSPRLRQTPQRSHRPSPPKRLAQSAPRNVFRPLQNTQRLV</sequence>
<feature type="domain" description="ShKT" evidence="3">
    <location>
        <begin position="200"/>
        <end position="234"/>
    </location>
</feature>
<dbReference type="InterPro" id="IPR003582">
    <property type="entry name" value="ShKT_dom"/>
</dbReference>
<dbReference type="Proteomes" id="UP000230423">
    <property type="component" value="Unassembled WGS sequence"/>
</dbReference>
<dbReference type="Pfam" id="PF01549">
    <property type="entry name" value="ShK"/>
    <property type="match status" value="3"/>
</dbReference>
<gene>
    <name evidence="4" type="ORF">TELCIR_06610</name>
</gene>
<keyword evidence="1" id="KW-1015">Disulfide bond</keyword>
<comment type="caution">
    <text evidence="1">Lacks conserved residue(s) required for the propagation of feature annotation.</text>
</comment>
<protein>
    <submittedName>
        <fullName evidence="4">ShTK domain protein</fullName>
    </submittedName>
</protein>
<reference evidence="4 5" key="1">
    <citation type="submission" date="2015-09" db="EMBL/GenBank/DDBJ databases">
        <title>Draft genome of the parasitic nematode Teladorsagia circumcincta isolate WARC Sus (inbred).</title>
        <authorList>
            <person name="Mitreva M."/>
        </authorList>
    </citation>
    <scope>NUCLEOTIDE SEQUENCE [LARGE SCALE GENOMIC DNA]</scope>
    <source>
        <strain evidence="4 5">S</strain>
    </source>
</reference>
<evidence type="ECO:0000313" key="4">
    <source>
        <dbReference type="EMBL" id="PIO71494.1"/>
    </source>
</evidence>
<keyword evidence="5" id="KW-1185">Reference proteome</keyword>
<organism evidence="4 5">
    <name type="scientific">Teladorsagia circumcincta</name>
    <name type="common">Brown stomach worm</name>
    <name type="synonym">Ostertagia circumcincta</name>
    <dbReference type="NCBI Taxonomy" id="45464"/>
    <lineage>
        <taxon>Eukaryota</taxon>
        <taxon>Metazoa</taxon>
        <taxon>Ecdysozoa</taxon>
        <taxon>Nematoda</taxon>
        <taxon>Chromadorea</taxon>
        <taxon>Rhabditida</taxon>
        <taxon>Rhabditina</taxon>
        <taxon>Rhabditomorpha</taxon>
        <taxon>Strongyloidea</taxon>
        <taxon>Trichostrongylidae</taxon>
        <taxon>Teladorsagia</taxon>
    </lineage>
</organism>
<evidence type="ECO:0000313" key="5">
    <source>
        <dbReference type="Proteomes" id="UP000230423"/>
    </source>
</evidence>
<accession>A0A2G9UMK6</accession>
<proteinExistence type="predicted"/>
<name>A0A2G9UMK6_TELCI</name>
<evidence type="ECO:0000256" key="2">
    <source>
        <dbReference type="SAM" id="MobiDB-lite"/>
    </source>
</evidence>
<feature type="domain" description="ShKT" evidence="3">
    <location>
        <begin position="150"/>
        <end position="186"/>
    </location>
</feature>
<feature type="region of interest" description="Disordered" evidence="2">
    <location>
        <begin position="233"/>
        <end position="293"/>
    </location>
</feature>
<dbReference type="EMBL" id="KZ345931">
    <property type="protein sequence ID" value="PIO71494.1"/>
    <property type="molecule type" value="Genomic_DNA"/>
</dbReference>
<dbReference type="Gene3D" id="1.10.10.1940">
    <property type="match status" value="1"/>
</dbReference>